<dbReference type="Pfam" id="PF13417">
    <property type="entry name" value="GST_N_3"/>
    <property type="match status" value="1"/>
</dbReference>
<keyword evidence="2" id="KW-1133">Transmembrane helix</keyword>
<sequence length="320" mass="36349">MKNSVLYYHEMSSPSRKVRIAILEKQIASIELVSVDIIAGEQFQDWFLDLNPKGEVPVFVHYDDEDKQTVVTESTDIMKFIDAKYEGQPVLFNESSSWESLQSSLDTLGTFALTWGVFSHYQSLSEYTKVIRYPYSKFIKFHSLVKRRMFVEKPGLLLQVSERMGPSHPAHSALRAKADALKSQTSLFYDPSEFENKVLRPLENILDHVERDILSKEDRLGPFLCGPGFSGLDISLTALLFRLYQLGLEEYAWGSRPNLSVYYNLASTRDSVSQATQNERNHGNEAYWISDGNCADTAGYVGLLGVLALSAVYIFKKLRK</sequence>
<dbReference type="EMBL" id="BT076573">
    <property type="protein sequence ID" value="ACO10997.1"/>
    <property type="molecule type" value="mRNA"/>
</dbReference>
<protein>
    <submittedName>
        <fullName evidence="4">Ganglioside-induced differentiation-associated protein 1</fullName>
    </submittedName>
</protein>
<dbReference type="GO" id="GO:0006626">
    <property type="term" value="P:protein targeting to mitochondrion"/>
    <property type="evidence" value="ECO:0007669"/>
    <property type="project" value="TreeGrafter"/>
</dbReference>
<dbReference type="SUPFAM" id="SSF52833">
    <property type="entry name" value="Thioredoxin-like"/>
    <property type="match status" value="1"/>
</dbReference>
<feature type="domain" description="GST N-terminal" evidence="3">
    <location>
        <begin position="2"/>
        <end position="89"/>
    </location>
</feature>
<name>C1BPP4_CALRO</name>
<dbReference type="InterPro" id="IPR004045">
    <property type="entry name" value="Glutathione_S-Trfase_N"/>
</dbReference>
<evidence type="ECO:0000259" key="3">
    <source>
        <dbReference type="PROSITE" id="PS50404"/>
    </source>
</evidence>
<feature type="transmembrane region" description="Helical" evidence="2">
    <location>
        <begin position="297"/>
        <end position="315"/>
    </location>
</feature>
<reference evidence="4" key="1">
    <citation type="submission" date="2009-03" db="EMBL/GenBank/DDBJ databases">
        <title>Caligus rogercresseyi ESTs and full-length cDNAs.</title>
        <authorList>
            <person name="Yasuike M."/>
            <person name="von Schalburg K."/>
            <person name="Cooper G."/>
            <person name="Leong J."/>
            <person name="Jones S.R.M."/>
            <person name="Koop B.F."/>
        </authorList>
    </citation>
    <scope>NUCLEOTIDE SEQUENCE</scope>
    <source>
        <tissue evidence="4">Whole body</tissue>
    </source>
</reference>
<dbReference type="InterPro" id="IPR036249">
    <property type="entry name" value="Thioredoxin-like_sf"/>
</dbReference>
<dbReference type="AlphaFoldDB" id="C1BPP4"/>
<accession>C1BPP4</accession>
<dbReference type="PROSITE" id="PS50404">
    <property type="entry name" value="GST_NTER"/>
    <property type="match status" value="1"/>
</dbReference>
<organism evidence="4">
    <name type="scientific">Caligus rogercresseyi</name>
    <name type="common">Sea louse</name>
    <dbReference type="NCBI Taxonomy" id="217165"/>
    <lineage>
        <taxon>Eukaryota</taxon>
        <taxon>Metazoa</taxon>
        <taxon>Ecdysozoa</taxon>
        <taxon>Arthropoda</taxon>
        <taxon>Crustacea</taxon>
        <taxon>Multicrustacea</taxon>
        <taxon>Hexanauplia</taxon>
        <taxon>Copepoda</taxon>
        <taxon>Siphonostomatoida</taxon>
        <taxon>Caligidae</taxon>
        <taxon>Caligus</taxon>
    </lineage>
</organism>
<dbReference type="GO" id="GO:0000266">
    <property type="term" value="P:mitochondrial fission"/>
    <property type="evidence" value="ECO:0007669"/>
    <property type="project" value="TreeGrafter"/>
</dbReference>
<keyword evidence="2" id="KW-0812">Transmembrane</keyword>
<dbReference type="SUPFAM" id="SSF47616">
    <property type="entry name" value="GST C-terminal domain-like"/>
    <property type="match status" value="1"/>
</dbReference>
<dbReference type="PANTHER" id="PTHR44188:SF1">
    <property type="entry name" value="GDAP1, ISOFORM A"/>
    <property type="match status" value="1"/>
</dbReference>
<evidence type="ECO:0000256" key="1">
    <source>
        <dbReference type="ARBA" id="ARBA00007409"/>
    </source>
</evidence>
<dbReference type="PANTHER" id="PTHR44188">
    <property type="entry name" value="GDAP1, ISOFORM A"/>
    <property type="match status" value="1"/>
</dbReference>
<evidence type="ECO:0000256" key="2">
    <source>
        <dbReference type="SAM" id="Phobius"/>
    </source>
</evidence>
<keyword evidence="2" id="KW-0472">Membrane</keyword>
<evidence type="ECO:0000313" key="4">
    <source>
        <dbReference type="EMBL" id="ACO10997.1"/>
    </source>
</evidence>
<dbReference type="Gene3D" id="3.40.30.10">
    <property type="entry name" value="Glutaredoxin"/>
    <property type="match status" value="1"/>
</dbReference>
<proteinExistence type="evidence at transcript level"/>
<comment type="similarity">
    <text evidence="1">Belongs to the GST superfamily.</text>
</comment>
<gene>
    <name evidence="4" type="primary">GDAP1</name>
</gene>
<dbReference type="GO" id="GO:0008053">
    <property type="term" value="P:mitochondrial fusion"/>
    <property type="evidence" value="ECO:0007669"/>
    <property type="project" value="TreeGrafter"/>
</dbReference>
<dbReference type="InterPro" id="IPR036282">
    <property type="entry name" value="Glutathione-S-Trfase_C_sf"/>
</dbReference>
<dbReference type="GO" id="GO:0005741">
    <property type="term" value="C:mitochondrial outer membrane"/>
    <property type="evidence" value="ECO:0007669"/>
    <property type="project" value="TreeGrafter"/>
</dbReference>